<reference evidence="3" key="2">
    <citation type="submission" date="2020-09" db="EMBL/GenBank/DDBJ databases">
        <authorList>
            <person name="Sun Q."/>
            <person name="Ohkuma M."/>
        </authorList>
    </citation>
    <scope>NUCLEOTIDE SEQUENCE</scope>
    <source>
        <strain evidence="3">JCM 4403</strain>
    </source>
</reference>
<feature type="compositionally biased region" description="Polar residues" evidence="2">
    <location>
        <begin position="249"/>
        <end position="259"/>
    </location>
</feature>
<feature type="compositionally biased region" description="Low complexity" evidence="2">
    <location>
        <begin position="471"/>
        <end position="485"/>
    </location>
</feature>
<proteinExistence type="predicted"/>
<reference evidence="3" key="1">
    <citation type="journal article" date="2014" name="Int. J. Syst. Evol. Microbiol.">
        <title>Complete genome sequence of Corynebacterium casei LMG S-19264T (=DSM 44701T), isolated from a smear-ripened cheese.</title>
        <authorList>
            <consortium name="US DOE Joint Genome Institute (JGI-PGF)"/>
            <person name="Walter F."/>
            <person name="Albersmeier A."/>
            <person name="Kalinowski J."/>
            <person name="Ruckert C."/>
        </authorList>
    </citation>
    <scope>NUCLEOTIDE SEQUENCE</scope>
    <source>
        <strain evidence="3">JCM 4403</strain>
    </source>
</reference>
<organism evidence="3 4">
    <name type="scientific">Streptomyces pilosus</name>
    <dbReference type="NCBI Taxonomy" id="28893"/>
    <lineage>
        <taxon>Bacteria</taxon>
        <taxon>Bacillati</taxon>
        <taxon>Actinomycetota</taxon>
        <taxon>Actinomycetes</taxon>
        <taxon>Kitasatosporales</taxon>
        <taxon>Streptomycetaceae</taxon>
        <taxon>Streptomyces</taxon>
    </lineage>
</organism>
<feature type="coiled-coil region" evidence="1">
    <location>
        <begin position="152"/>
        <end position="183"/>
    </location>
</feature>
<keyword evidence="1" id="KW-0175">Coiled coil</keyword>
<name>A0A918EZ64_9ACTN</name>
<dbReference type="RefSeq" id="WP_189559444.1">
    <property type="nucleotide sequence ID" value="NZ_BMTU01000008.1"/>
</dbReference>
<feature type="compositionally biased region" description="Basic and acidic residues" evidence="2">
    <location>
        <begin position="491"/>
        <end position="503"/>
    </location>
</feature>
<sequence>MAEQPGRAAPQQGRTDFESMTHEQLAALLDSAGSEGASHLATKLSKASSTITKIGDDLMTYVKGLEWQGEGGDAFRDWGGQSAAATLRLGQYAEVASRWMATVAQAVAEAKAAMPATSETTRAKADLADAQQTIAATREPGARNDPDARRLAQTAQSDATAAQQRMEAARAEAIQQLRKLAQTYEYSAHQVNSVPPPTFSPPAEHLEASEWRRPEQQAISTYGGSSAASAYVAGSSASEGRTGAPAAGPSNNDAASTGDTLDAGKGTAPSRPVAMEIDGLTALPDSPTAAPSTAGAPQASTGTRPDIGYSPPSVPVPPAVPGRSGLPGSPGPRQITATARPPLQPGPATPVGSRVRGPGETGIVGGRPVLPGAGRPSTGLPRGTVIGSDLGHGRTQQSHTPIGRALSPGMSPGAGAMAGQVGTGGARRLSSESGGMIGSRPVQTGRSGTRAFTPGGTGLVRQQNTGDSSHGAAAARTATGSRPAAQPSAEGDSRQDQRKRPDYLSEEAETWERRDRRAVPPVVD</sequence>
<dbReference type="AlphaFoldDB" id="A0A918EZ64"/>
<keyword evidence="4" id="KW-1185">Reference proteome</keyword>
<evidence type="ECO:0000256" key="1">
    <source>
        <dbReference type="SAM" id="Coils"/>
    </source>
</evidence>
<evidence type="ECO:0000313" key="4">
    <source>
        <dbReference type="Proteomes" id="UP000656732"/>
    </source>
</evidence>
<dbReference type="Proteomes" id="UP000656732">
    <property type="component" value="Unassembled WGS sequence"/>
</dbReference>
<feature type="compositionally biased region" description="Low complexity" evidence="2">
    <location>
        <begin position="407"/>
        <end position="419"/>
    </location>
</feature>
<feature type="compositionally biased region" description="Low complexity" evidence="2">
    <location>
        <begin position="281"/>
        <end position="301"/>
    </location>
</feature>
<gene>
    <name evidence="3" type="ORF">GCM10010280_41270</name>
</gene>
<dbReference type="EMBL" id="BMTU01000008">
    <property type="protein sequence ID" value="GGQ89628.1"/>
    <property type="molecule type" value="Genomic_DNA"/>
</dbReference>
<accession>A0A918EZ64</accession>
<feature type="compositionally biased region" description="Low complexity" evidence="2">
    <location>
        <begin position="321"/>
        <end position="333"/>
    </location>
</feature>
<comment type="caution">
    <text evidence="3">The sequence shown here is derived from an EMBL/GenBank/DDBJ whole genome shotgun (WGS) entry which is preliminary data.</text>
</comment>
<feature type="region of interest" description="Disordered" evidence="2">
    <location>
        <begin position="191"/>
        <end position="223"/>
    </location>
</feature>
<evidence type="ECO:0000313" key="3">
    <source>
        <dbReference type="EMBL" id="GGQ89628.1"/>
    </source>
</evidence>
<evidence type="ECO:0000256" key="2">
    <source>
        <dbReference type="SAM" id="MobiDB-lite"/>
    </source>
</evidence>
<feature type="compositionally biased region" description="Basic and acidic residues" evidence="2">
    <location>
        <begin position="204"/>
        <end position="215"/>
    </location>
</feature>
<feature type="region of interest" description="Disordered" evidence="2">
    <location>
        <begin position="237"/>
        <end position="524"/>
    </location>
</feature>
<protein>
    <submittedName>
        <fullName evidence="3">Uncharacterized protein</fullName>
    </submittedName>
</protein>
<dbReference type="InterPro" id="IPR038332">
    <property type="entry name" value="PPE_sf"/>
</dbReference>
<dbReference type="Gene3D" id="1.20.1260.20">
    <property type="entry name" value="PPE superfamily"/>
    <property type="match status" value="1"/>
</dbReference>